<evidence type="ECO:0000256" key="5">
    <source>
        <dbReference type="ARBA" id="ARBA00022737"/>
    </source>
</evidence>
<dbReference type="GO" id="GO:0007156">
    <property type="term" value="P:homophilic cell adhesion via plasma membrane adhesion molecules"/>
    <property type="evidence" value="ECO:0007669"/>
    <property type="project" value="InterPro"/>
</dbReference>
<keyword evidence="8" id="KW-1133">Transmembrane helix</keyword>
<keyword evidence="3" id="KW-0812">Transmembrane</keyword>
<evidence type="ECO:0000313" key="14">
    <source>
        <dbReference type="EnsemblMetazoa" id="AFUN000730-PA"/>
    </source>
</evidence>
<evidence type="ECO:0000259" key="13">
    <source>
        <dbReference type="PROSITE" id="PS50268"/>
    </source>
</evidence>
<evidence type="ECO:0000256" key="11">
    <source>
        <dbReference type="ARBA" id="ARBA00023180"/>
    </source>
</evidence>
<feature type="domain" description="Cadherin" evidence="13">
    <location>
        <begin position="337"/>
        <end position="448"/>
    </location>
</feature>
<dbReference type="InterPro" id="IPR020894">
    <property type="entry name" value="Cadherin_CS"/>
</dbReference>
<dbReference type="VEuPathDB" id="VectorBase:AFUN2_002539"/>
<dbReference type="EnsemblMetazoa" id="AFUN000730-RA">
    <property type="protein sequence ID" value="AFUN000730-PA"/>
    <property type="gene ID" value="AFUN000730"/>
</dbReference>
<feature type="domain" description="Cadherin" evidence="13">
    <location>
        <begin position="19"/>
        <end position="117"/>
    </location>
</feature>
<evidence type="ECO:0000256" key="4">
    <source>
        <dbReference type="ARBA" id="ARBA00022729"/>
    </source>
</evidence>
<dbReference type="PANTHER" id="PTHR24025">
    <property type="entry name" value="DESMOGLEIN FAMILY MEMBER"/>
    <property type="match status" value="1"/>
</dbReference>
<dbReference type="InterPro" id="IPR002126">
    <property type="entry name" value="Cadherin-like_dom"/>
</dbReference>
<reference evidence="14" key="1">
    <citation type="submission" date="2020-05" db="UniProtKB">
        <authorList>
            <consortium name="EnsemblMetazoa"/>
        </authorList>
    </citation>
    <scope>IDENTIFICATION</scope>
    <source>
        <strain evidence="14">FUMOZ</strain>
    </source>
</reference>
<dbReference type="GO" id="GO:0007431">
    <property type="term" value="P:salivary gland development"/>
    <property type="evidence" value="ECO:0007669"/>
    <property type="project" value="UniProtKB-ARBA"/>
</dbReference>
<dbReference type="GO" id="GO:0005911">
    <property type="term" value="C:cell-cell junction"/>
    <property type="evidence" value="ECO:0007669"/>
    <property type="project" value="TreeGrafter"/>
</dbReference>
<dbReference type="PRINTS" id="PR00205">
    <property type="entry name" value="CADHERIN"/>
</dbReference>
<keyword evidence="6 12" id="KW-0106">Calcium</keyword>
<dbReference type="FunFam" id="2.60.40.60:FF:000033">
    <property type="entry name" value="FAT atypical cadherin 1"/>
    <property type="match status" value="1"/>
</dbReference>
<keyword evidence="4" id="KW-0732">Signal</keyword>
<dbReference type="AlphaFoldDB" id="A0A182R3I9"/>
<dbReference type="FunFam" id="2.60.40.60:FF:000058">
    <property type="entry name" value="FAT atypical cadherin 3"/>
    <property type="match status" value="1"/>
</dbReference>
<dbReference type="PROSITE" id="PS00232">
    <property type="entry name" value="CADHERIN_1"/>
    <property type="match status" value="2"/>
</dbReference>
<evidence type="ECO:0000256" key="2">
    <source>
        <dbReference type="ARBA" id="ARBA00022536"/>
    </source>
</evidence>
<dbReference type="FunFam" id="2.60.40.60:FF:000298">
    <property type="entry name" value="DE-cadherin"/>
    <property type="match status" value="1"/>
</dbReference>
<keyword evidence="7" id="KW-0130">Cell adhesion</keyword>
<evidence type="ECO:0000256" key="3">
    <source>
        <dbReference type="ARBA" id="ARBA00022692"/>
    </source>
</evidence>
<evidence type="ECO:0000256" key="1">
    <source>
        <dbReference type="ARBA" id="ARBA00004251"/>
    </source>
</evidence>
<dbReference type="VEuPathDB" id="VectorBase:AFUN000730"/>
<dbReference type="GO" id="GO:0035239">
    <property type="term" value="P:tube morphogenesis"/>
    <property type="evidence" value="ECO:0007669"/>
    <property type="project" value="UniProtKB-ARBA"/>
</dbReference>
<keyword evidence="10" id="KW-1015">Disulfide bond</keyword>
<dbReference type="CDD" id="cd11304">
    <property type="entry name" value="Cadherin_repeat"/>
    <property type="match status" value="5"/>
</dbReference>
<dbReference type="GO" id="GO:0008104">
    <property type="term" value="P:intracellular protein localization"/>
    <property type="evidence" value="ECO:0007669"/>
    <property type="project" value="UniProtKB-ARBA"/>
</dbReference>
<organism evidence="14">
    <name type="scientific">Anopheles funestus</name>
    <name type="common">African malaria mosquito</name>
    <dbReference type="NCBI Taxonomy" id="62324"/>
    <lineage>
        <taxon>Eukaryota</taxon>
        <taxon>Metazoa</taxon>
        <taxon>Ecdysozoa</taxon>
        <taxon>Arthropoda</taxon>
        <taxon>Hexapoda</taxon>
        <taxon>Insecta</taxon>
        <taxon>Pterygota</taxon>
        <taxon>Neoptera</taxon>
        <taxon>Endopterygota</taxon>
        <taxon>Diptera</taxon>
        <taxon>Nematocera</taxon>
        <taxon>Culicoidea</taxon>
        <taxon>Culicidae</taxon>
        <taxon>Anophelinae</taxon>
        <taxon>Anopheles</taxon>
    </lineage>
</organism>
<evidence type="ECO:0000256" key="9">
    <source>
        <dbReference type="ARBA" id="ARBA00023136"/>
    </source>
</evidence>
<dbReference type="GO" id="GO:0007163">
    <property type="term" value="P:establishment or maintenance of cell polarity"/>
    <property type="evidence" value="ECO:0007669"/>
    <property type="project" value="UniProtKB-ARBA"/>
</dbReference>
<dbReference type="GO" id="GO:0005886">
    <property type="term" value="C:plasma membrane"/>
    <property type="evidence" value="ECO:0007669"/>
    <property type="project" value="UniProtKB-SubCell"/>
</dbReference>
<dbReference type="GO" id="GO:0048565">
    <property type="term" value="P:digestive tract development"/>
    <property type="evidence" value="ECO:0007669"/>
    <property type="project" value="UniProtKB-ARBA"/>
</dbReference>
<dbReference type="GO" id="GO:0098858">
    <property type="term" value="C:actin-based cell projection"/>
    <property type="evidence" value="ECO:0007669"/>
    <property type="project" value="UniProtKB-ARBA"/>
</dbReference>
<feature type="domain" description="Cadherin" evidence="13">
    <location>
        <begin position="118"/>
        <end position="226"/>
    </location>
</feature>
<feature type="domain" description="Cadherin" evidence="13">
    <location>
        <begin position="458"/>
        <end position="549"/>
    </location>
</feature>
<dbReference type="GO" id="GO:0007297">
    <property type="term" value="P:follicle cell of egg chamber migration"/>
    <property type="evidence" value="ECO:0007669"/>
    <property type="project" value="UniProtKB-ARBA"/>
</dbReference>
<evidence type="ECO:0000256" key="8">
    <source>
        <dbReference type="ARBA" id="ARBA00022989"/>
    </source>
</evidence>
<keyword evidence="11" id="KW-0325">Glycoprotein</keyword>
<keyword evidence="9" id="KW-0472">Membrane</keyword>
<dbReference type="SMART" id="SM00112">
    <property type="entry name" value="CA"/>
    <property type="match status" value="5"/>
</dbReference>
<dbReference type="GO" id="GO:0007424">
    <property type="term" value="P:open tracheal system development"/>
    <property type="evidence" value="ECO:0007669"/>
    <property type="project" value="UniProtKB-ARBA"/>
</dbReference>
<dbReference type="PANTHER" id="PTHR24025:SF23">
    <property type="entry name" value="NEURAL-CADHERIN"/>
    <property type="match status" value="1"/>
</dbReference>
<dbReference type="Pfam" id="PF00028">
    <property type="entry name" value="Cadherin"/>
    <property type="match status" value="4"/>
</dbReference>
<evidence type="ECO:0000256" key="10">
    <source>
        <dbReference type="ARBA" id="ARBA00023157"/>
    </source>
</evidence>
<dbReference type="GO" id="GO:0048589">
    <property type="term" value="P:developmental growth"/>
    <property type="evidence" value="ECO:0007669"/>
    <property type="project" value="UniProtKB-ARBA"/>
</dbReference>
<feature type="domain" description="Cadherin" evidence="13">
    <location>
        <begin position="251"/>
        <end position="337"/>
    </location>
</feature>
<dbReference type="PROSITE" id="PS50268">
    <property type="entry name" value="CADHERIN_2"/>
    <property type="match status" value="5"/>
</dbReference>
<keyword evidence="2" id="KW-0245">EGF-like domain</keyword>
<dbReference type="SUPFAM" id="SSF49313">
    <property type="entry name" value="Cadherin-like"/>
    <property type="match status" value="5"/>
</dbReference>
<protein>
    <recommendedName>
        <fullName evidence="13">Cadherin domain-containing protein</fullName>
    </recommendedName>
</protein>
<evidence type="ECO:0000256" key="6">
    <source>
        <dbReference type="ARBA" id="ARBA00022837"/>
    </source>
</evidence>
<dbReference type="STRING" id="62324.A0A182R3I9"/>
<dbReference type="Gene3D" id="2.60.40.60">
    <property type="entry name" value="Cadherins"/>
    <property type="match status" value="5"/>
</dbReference>
<dbReference type="FunFam" id="2.60.40.60:FF:000032">
    <property type="entry name" value="FAT atypical cadherin 1"/>
    <property type="match status" value="1"/>
</dbReference>
<name>A0A182R3I9_ANOFN</name>
<dbReference type="InterPro" id="IPR015919">
    <property type="entry name" value="Cadherin-like_sf"/>
</dbReference>
<sequence>MLDNRKPSFVGCDNYKPVLEEEQPAGTSVLRVSAIDPDPGQTIEYSFISTPGERLRLRIDKNTGEITTGHIFDRDEPSREKEFHIAVRATDNGRPRLDDVCTFKLKILDIDDNPPVFDKVYYEEPMRKDTGIKMRVATISATDVDDADNSIIKYEIISKLPDSTYFKINENNGVLTLAKPIDRNPGEHYSIRVRAYNTILHGYSVHDAEVDVRIPVVRTNQLPPYFTIVPDLVIPLKETFKNYSKSLAAFAAESSIHDKPEVIYELIQGRTEETNSKNTFILEQINNTASIKLGKMLDYETVSQYTLTVSVKNSYDLVSEMVLQIVVLDENDNIPVFEEMASVTILENVPSGTPVTRIKAYDKDGTSANNMVSLSLAEDDQHLFDIDRDTGLITTLAPLDREKIDSYQLKLIAEDNSPSALYKNGKPNSISKQLFIKVLDENDNQPKFIQQHYVTEPVPEDENINTAVIEVTARDPDTTSHITYSIISGNNGAAFKIDKNTGRISINSRLDYEKVREYQLTVQADDSVYKDSATVSIKLKNVNDNPPRFIDLAM</sequence>
<evidence type="ECO:0000256" key="12">
    <source>
        <dbReference type="PROSITE-ProRule" id="PRU00043"/>
    </source>
</evidence>
<keyword evidence="5" id="KW-0677">Repeat</keyword>
<dbReference type="GO" id="GO:0005509">
    <property type="term" value="F:calcium ion binding"/>
    <property type="evidence" value="ECO:0007669"/>
    <property type="project" value="UniProtKB-UniRule"/>
</dbReference>
<proteinExistence type="predicted"/>
<comment type="subcellular location">
    <subcellularLocation>
        <location evidence="1">Cell membrane</location>
        <topology evidence="1">Single-pass type I membrane protein</topology>
    </subcellularLocation>
</comment>
<evidence type="ECO:0000256" key="7">
    <source>
        <dbReference type="ARBA" id="ARBA00022889"/>
    </source>
</evidence>
<accession>A0A182R3I9</accession>
<dbReference type="InterPro" id="IPR050971">
    <property type="entry name" value="Cadherin-domain_protein"/>
</dbReference>
<dbReference type="GO" id="GO:0001736">
    <property type="term" value="P:establishment of planar polarity"/>
    <property type="evidence" value="ECO:0007669"/>
    <property type="project" value="UniProtKB-ARBA"/>
</dbReference>